<protein>
    <submittedName>
        <fullName evidence="2">Uncharacterized protein</fullName>
    </submittedName>
</protein>
<dbReference type="OrthoDB" id="6159456at2759"/>
<keyword evidence="1" id="KW-1133">Transmembrane helix</keyword>
<feature type="transmembrane region" description="Helical" evidence="1">
    <location>
        <begin position="53"/>
        <end position="73"/>
    </location>
</feature>
<dbReference type="AlphaFoldDB" id="A0A6H5GSV6"/>
<dbReference type="Proteomes" id="UP000479000">
    <property type="component" value="Unassembled WGS sequence"/>
</dbReference>
<keyword evidence="3" id="KW-1185">Reference proteome</keyword>
<evidence type="ECO:0000256" key="1">
    <source>
        <dbReference type="SAM" id="Phobius"/>
    </source>
</evidence>
<sequence>ILMIARHHRHRIARAIFEVTLSAQVTITHQKNPFLLPQPGSASGRHRSANTTILQITISLFVFYGLNYVLLIAESAGVNVPDE</sequence>
<evidence type="ECO:0000313" key="3">
    <source>
        <dbReference type="Proteomes" id="UP000479000"/>
    </source>
</evidence>
<feature type="non-terminal residue" evidence="2">
    <location>
        <position position="1"/>
    </location>
</feature>
<accession>A0A6H5GSV6</accession>
<proteinExistence type="predicted"/>
<dbReference type="EMBL" id="CADCXU010016678">
    <property type="protein sequence ID" value="CAB0005868.1"/>
    <property type="molecule type" value="Genomic_DNA"/>
</dbReference>
<name>A0A6H5GSV6_9HEMI</name>
<gene>
    <name evidence="2" type="ORF">NTEN_LOCUS11345</name>
</gene>
<keyword evidence="1" id="KW-0472">Membrane</keyword>
<evidence type="ECO:0000313" key="2">
    <source>
        <dbReference type="EMBL" id="CAB0005868.1"/>
    </source>
</evidence>
<organism evidence="2 3">
    <name type="scientific">Nesidiocoris tenuis</name>
    <dbReference type="NCBI Taxonomy" id="355587"/>
    <lineage>
        <taxon>Eukaryota</taxon>
        <taxon>Metazoa</taxon>
        <taxon>Ecdysozoa</taxon>
        <taxon>Arthropoda</taxon>
        <taxon>Hexapoda</taxon>
        <taxon>Insecta</taxon>
        <taxon>Pterygota</taxon>
        <taxon>Neoptera</taxon>
        <taxon>Paraneoptera</taxon>
        <taxon>Hemiptera</taxon>
        <taxon>Heteroptera</taxon>
        <taxon>Panheteroptera</taxon>
        <taxon>Cimicomorpha</taxon>
        <taxon>Miridae</taxon>
        <taxon>Dicyphina</taxon>
        <taxon>Nesidiocoris</taxon>
    </lineage>
</organism>
<reference evidence="2 3" key="1">
    <citation type="submission" date="2020-02" db="EMBL/GenBank/DDBJ databases">
        <authorList>
            <person name="Ferguson B K."/>
        </authorList>
    </citation>
    <scope>NUCLEOTIDE SEQUENCE [LARGE SCALE GENOMIC DNA]</scope>
</reference>
<keyword evidence="1" id="KW-0812">Transmembrane</keyword>